<dbReference type="EMBL" id="PCSD01000092">
    <property type="protein sequence ID" value="PIP33556.1"/>
    <property type="molecule type" value="Genomic_DNA"/>
</dbReference>
<evidence type="ECO:0000313" key="2">
    <source>
        <dbReference type="Proteomes" id="UP000230729"/>
    </source>
</evidence>
<protein>
    <submittedName>
        <fullName evidence="1">Uncharacterized protein</fullName>
    </submittedName>
</protein>
<sequence>MYLNKEGWFLVYRIFNPLFDKEEPEAMEYVYHDLKNKNYLDKNLATDKASLAWIKILAENEKALPFIGDLRKTPQNPKLMYICRL</sequence>
<dbReference type="AlphaFoldDB" id="A0A2G9ZK55"/>
<reference evidence="1 2" key="1">
    <citation type="submission" date="2017-09" db="EMBL/GenBank/DDBJ databases">
        <title>Depth-based differentiation of microbial function through sediment-hosted aquifers and enrichment of novel symbionts in the deep terrestrial subsurface.</title>
        <authorList>
            <person name="Probst A.J."/>
            <person name="Ladd B."/>
            <person name="Jarett J.K."/>
            <person name="Geller-Mcgrath D.E."/>
            <person name="Sieber C.M."/>
            <person name="Emerson J.B."/>
            <person name="Anantharaman K."/>
            <person name="Thomas B.C."/>
            <person name="Malmstrom R."/>
            <person name="Stieglmeier M."/>
            <person name="Klingl A."/>
            <person name="Woyke T."/>
            <person name="Ryan C.M."/>
            <person name="Banfield J.F."/>
        </authorList>
    </citation>
    <scope>NUCLEOTIDE SEQUENCE [LARGE SCALE GENOMIC DNA]</scope>
    <source>
        <strain evidence="1">CG23_combo_of_CG06-09_8_20_14_all_49_15</strain>
    </source>
</reference>
<organism evidence="1 2">
    <name type="scientific">Candidatus Falkowbacteria bacterium CG23_combo_of_CG06-09_8_20_14_all_49_15</name>
    <dbReference type="NCBI Taxonomy" id="1974572"/>
    <lineage>
        <taxon>Bacteria</taxon>
        <taxon>Candidatus Falkowiibacteriota</taxon>
    </lineage>
</organism>
<comment type="caution">
    <text evidence="1">The sequence shown here is derived from an EMBL/GenBank/DDBJ whole genome shotgun (WGS) entry which is preliminary data.</text>
</comment>
<dbReference type="Proteomes" id="UP000230729">
    <property type="component" value="Unassembled WGS sequence"/>
</dbReference>
<gene>
    <name evidence="1" type="ORF">COX22_03720</name>
</gene>
<evidence type="ECO:0000313" key="1">
    <source>
        <dbReference type="EMBL" id="PIP33556.1"/>
    </source>
</evidence>
<name>A0A2G9ZK55_9BACT</name>
<proteinExistence type="predicted"/>
<accession>A0A2G9ZK55</accession>